<organism evidence="4 5">
    <name type="scientific">Mycobacteroides abscessus</name>
    <dbReference type="NCBI Taxonomy" id="36809"/>
    <lineage>
        <taxon>Bacteria</taxon>
        <taxon>Bacillati</taxon>
        <taxon>Actinomycetota</taxon>
        <taxon>Actinomycetes</taxon>
        <taxon>Mycobacteriales</taxon>
        <taxon>Mycobacteriaceae</taxon>
        <taxon>Mycobacteroides</taxon>
    </lineage>
</organism>
<gene>
    <name evidence="4" type="primary">maf</name>
    <name evidence="4" type="ORF">ERS075579_02624</name>
</gene>
<dbReference type="InterPro" id="IPR003697">
    <property type="entry name" value="Maf-like"/>
</dbReference>
<dbReference type="Proteomes" id="UP000045782">
    <property type="component" value="Unassembled WGS sequence"/>
</dbReference>
<keyword evidence="2 3" id="KW-0378">Hydrolase</keyword>
<keyword evidence="3" id="KW-0546">Nucleotide metabolism</keyword>
<dbReference type="NCBIfam" id="TIGR00172">
    <property type="entry name" value="maf"/>
    <property type="match status" value="1"/>
</dbReference>
<dbReference type="RefSeq" id="WP_016892950.1">
    <property type="nucleotide sequence ID" value="NZ_CSWP01000005.1"/>
</dbReference>
<evidence type="ECO:0000256" key="3">
    <source>
        <dbReference type="HAMAP-Rule" id="MF_00528"/>
    </source>
</evidence>
<sequence length="576" mass="60896">MTAIPGLRASGSSTFVLASASPARERILEQAGLNPVVIVSHVDEHLVMATQPSGTPPARAVEVLASAKAFDVATALAGEVAADAVVLGCDSLLLLDGSLQGKPGTVEEARRRWELMAGRSAELLTGHCLVRVLDGKPVARVSETRSTTVRFGTPSADDLEAYLATGEPLQVAGAFTLDGLGGWFIDGIDGDPSNVIGVSVPLVGRLLNKLGVSASSLWIRHEKHVPPKPFHPDTPTVPALPPRMVPLSDSLVMIGPTQQQEFKDAQGIPIPHMPSVNASFQIACDNDSFDLGVHTNRGACLWTGDYLNTGDGIQLIPVDPARPSVALGGRTKPLALPENAQNGARLLPTGSAQLAHRSFLFASCIPAPGCSTFVSADTTVYDVSEPGQATYHPVGVMAGISQPSGVSAPGRRMLVAGNIGTGPWAPRFAWLTPPIDDPAFLDSSAWEKLGEIKGGGDRENQLFALPAGGFGLLDANGSGDAHIGLKLFRTPQELVSEPMTVLIRNDPSDPRPDDPFISRDPHKLLQPYGPQVVTITMNADGTQTLYFLVSQWVTDPTRAYRTILYSIVLAPQYLSI</sequence>
<dbReference type="GO" id="GO:0005737">
    <property type="term" value="C:cytoplasm"/>
    <property type="evidence" value="ECO:0007669"/>
    <property type="project" value="UniProtKB-SubCell"/>
</dbReference>
<comment type="cofactor">
    <cofactor evidence="1 3">
        <name>a divalent metal cation</name>
        <dbReference type="ChEBI" id="CHEBI:60240"/>
    </cofactor>
</comment>
<evidence type="ECO:0000313" key="5">
    <source>
        <dbReference type="Proteomes" id="UP000045782"/>
    </source>
</evidence>
<dbReference type="GO" id="GO:0009117">
    <property type="term" value="P:nucleotide metabolic process"/>
    <property type="evidence" value="ECO:0007669"/>
    <property type="project" value="UniProtKB-KW"/>
</dbReference>
<dbReference type="CDD" id="cd00555">
    <property type="entry name" value="Maf"/>
    <property type="match status" value="1"/>
</dbReference>
<dbReference type="PANTHER" id="PTHR43213:SF5">
    <property type="entry name" value="BIFUNCTIONAL DTTP_UTP PYROPHOSPHATASE_METHYLTRANSFERASE PROTEIN-RELATED"/>
    <property type="match status" value="1"/>
</dbReference>
<dbReference type="EC" id="3.6.1.9" evidence="3"/>
<name>A0A0U0ZP10_9MYCO</name>
<dbReference type="SUPFAM" id="SSF52972">
    <property type="entry name" value="ITPase-like"/>
    <property type="match status" value="1"/>
</dbReference>
<dbReference type="AlphaFoldDB" id="A0A0U0ZP10"/>
<dbReference type="EMBL" id="CSWP01000005">
    <property type="protein sequence ID" value="CPV54936.1"/>
    <property type="molecule type" value="Genomic_DNA"/>
</dbReference>
<dbReference type="PANTHER" id="PTHR43213">
    <property type="entry name" value="BIFUNCTIONAL DTTP/UTP PYROPHOSPHATASE/METHYLTRANSFERASE PROTEIN-RELATED"/>
    <property type="match status" value="1"/>
</dbReference>
<dbReference type="InterPro" id="IPR029001">
    <property type="entry name" value="ITPase-like_fam"/>
</dbReference>
<evidence type="ECO:0000313" key="4">
    <source>
        <dbReference type="EMBL" id="CPV54936.1"/>
    </source>
</evidence>
<comment type="function">
    <text evidence="3">Nucleoside triphosphate pyrophosphatase. May have a dual role in cell division arrest and in preventing the incorporation of modified nucleotides into cellular nucleic acids.</text>
</comment>
<proteinExistence type="inferred from homology"/>
<protein>
    <recommendedName>
        <fullName evidence="3">Nucleoside triphosphate pyrophosphatase</fullName>
        <ecNumber evidence="3">3.6.1.9</ecNumber>
    </recommendedName>
    <alternativeName>
        <fullName evidence="3">Nucleotide pyrophosphatase</fullName>
        <shortName evidence="3">Nucleotide PPase</shortName>
    </alternativeName>
</protein>
<comment type="subcellular location">
    <subcellularLocation>
        <location evidence="3">Cytoplasm</location>
    </subcellularLocation>
</comment>
<evidence type="ECO:0000256" key="1">
    <source>
        <dbReference type="ARBA" id="ARBA00001968"/>
    </source>
</evidence>
<comment type="catalytic activity">
    <reaction evidence="3">
        <text>a ribonucleoside 5'-triphosphate + H2O = a ribonucleoside 5'-phosphate + diphosphate + H(+)</text>
        <dbReference type="Rhea" id="RHEA:23996"/>
        <dbReference type="ChEBI" id="CHEBI:15377"/>
        <dbReference type="ChEBI" id="CHEBI:15378"/>
        <dbReference type="ChEBI" id="CHEBI:33019"/>
        <dbReference type="ChEBI" id="CHEBI:58043"/>
        <dbReference type="ChEBI" id="CHEBI:61557"/>
        <dbReference type="EC" id="3.6.1.9"/>
    </reaction>
</comment>
<evidence type="ECO:0000256" key="2">
    <source>
        <dbReference type="ARBA" id="ARBA00022801"/>
    </source>
</evidence>
<dbReference type="HAMAP" id="MF_00528">
    <property type="entry name" value="Maf"/>
    <property type="match status" value="1"/>
</dbReference>
<comment type="catalytic activity">
    <reaction evidence="3">
        <text>a 2'-deoxyribonucleoside 5'-triphosphate + H2O = a 2'-deoxyribonucleoside 5'-phosphate + diphosphate + H(+)</text>
        <dbReference type="Rhea" id="RHEA:44644"/>
        <dbReference type="ChEBI" id="CHEBI:15377"/>
        <dbReference type="ChEBI" id="CHEBI:15378"/>
        <dbReference type="ChEBI" id="CHEBI:33019"/>
        <dbReference type="ChEBI" id="CHEBI:61560"/>
        <dbReference type="ChEBI" id="CHEBI:65317"/>
        <dbReference type="EC" id="3.6.1.9"/>
    </reaction>
</comment>
<dbReference type="Pfam" id="PF02545">
    <property type="entry name" value="Maf"/>
    <property type="match status" value="1"/>
</dbReference>
<dbReference type="GO" id="GO:0047429">
    <property type="term" value="F:nucleoside triphosphate diphosphatase activity"/>
    <property type="evidence" value="ECO:0007669"/>
    <property type="project" value="UniProtKB-EC"/>
</dbReference>
<reference evidence="4 5" key="1">
    <citation type="submission" date="2015-03" db="EMBL/GenBank/DDBJ databases">
        <authorList>
            <person name="Murphy D."/>
        </authorList>
    </citation>
    <scope>NUCLEOTIDE SEQUENCE [LARGE SCALE GENOMIC DNA]</scope>
    <source>
        <strain evidence="4 5">PAP088</strain>
    </source>
</reference>
<comment type="similarity">
    <text evidence="3">Belongs to the Maf family.</text>
</comment>
<accession>A0A0U0ZP10</accession>
<feature type="active site" description="Proton acceptor" evidence="3">
    <location>
        <position position="90"/>
    </location>
</feature>
<dbReference type="Gene3D" id="3.90.950.10">
    <property type="match status" value="1"/>
</dbReference>
<keyword evidence="3" id="KW-0963">Cytoplasm</keyword>
<comment type="caution">
    <text evidence="3">Lacks conserved residue(s) required for the propagation of feature annotation.</text>
</comment>